<keyword evidence="2" id="KW-0614">Plasmid</keyword>
<feature type="transmembrane region" description="Helical" evidence="1">
    <location>
        <begin position="103"/>
        <end position="130"/>
    </location>
</feature>
<accession>A0ABY9MDU9</accession>
<geneLocation type="plasmid" evidence="2 3">
    <name>unnamed</name>
</geneLocation>
<evidence type="ECO:0000313" key="3">
    <source>
        <dbReference type="Proteomes" id="UP001234798"/>
    </source>
</evidence>
<dbReference type="Proteomes" id="UP001234798">
    <property type="component" value="Plasmid unnamed"/>
</dbReference>
<protein>
    <recommendedName>
        <fullName evidence="4">Type IV / VI secretion system DotU domain-containing protein</fullName>
    </recommendedName>
</protein>
<gene>
    <name evidence="2" type="ORF">RAS12_30380</name>
</gene>
<evidence type="ECO:0000256" key="1">
    <source>
        <dbReference type="SAM" id="Phobius"/>
    </source>
</evidence>
<organism evidence="2 3">
    <name type="scientific">Achromobacter seleniivolatilans</name>
    <dbReference type="NCBI Taxonomy" id="3047478"/>
    <lineage>
        <taxon>Bacteria</taxon>
        <taxon>Pseudomonadati</taxon>
        <taxon>Pseudomonadota</taxon>
        <taxon>Betaproteobacteria</taxon>
        <taxon>Burkholderiales</taxon>
        <taxon>Alcaligenaceae</taxon>
        <taxon>Achromobacter</taxon>
    </lineage>
</organism>
<keyword evidence="1" id="KW-1133">Transmembrane helix</keyword>
<keyword evidence="1" id="KW-0812">Transmembrane</keyword>
<evidence type="ECO:0000313" key="2">
    <source>
        <dbReference type="EMBL" id="WMD23942.1"/>
    </source>
</evidence>
<dbReference type="EMBL" id="CP132977">
    <property type="protein sequence ID" value="WMD23942.1"/>
    <property type="molecule type" value="Genomic_DNA"/>
</dbReference>
<dbReference type="RefSeq" id="WP_306951874.1">
    <property type="nucleotide sequence ID" value="NZ_CP132977.1"/>
</dbReference>
<evidence type="ECO:0008006" key="4">
    <source>
        <dbReference type="Google" id="ProtNLM"/>
    </source>
</evidence>
<sequence length="139" mass="14706">MDSLVWQRERQGARLDLGSFVLALQLPALQRRAEDGDQALADYLVGAAGGGDGQAALYRARHPYIASFVVGELVKEAEHLCENAAAPILLRTQGRRVQGRRRAICAVALLAAIGGGLVTLATLGPSTIIADLLAMMPAF</sequence>
<proteinExistence type="predicted"/>
<reference evidence="2 3" key="1">
    <citation type="submission" date="2023-08" db="EMBL/GenBank/DDBJ databases">
        <title>Achromobacter seleniivolatilans sp. nov., isolated from seleniferous soil.</title>
        <authorList>
            <person name="Zhang S."/>
            <person name="Li K."/>
            <person name="Peng J."/>
            <person name="Zhao Q."/>
            <person name="Wang H."/>
            <person name="Guo Y."/>
        </authorList>
    </citation>
    <scope>NUCLEOTIDE SEQUENCE [LARGE SCALE GENOMIC DNA]</scope>
    <source>
        <strain evidence="2 3">R39</strain>
        <plasmid evidence="2 3">unnamed</plasmid>
    </source>
</reference>
<keyword evidence="3" id="KW-1185">Reference proteome</keyword>
<keyword evidence="1" id="KW-0472">Membrane</keyword>
<name>A0ABY9MDU9_9BURK</name>